<evidence type="ECO:0000313" key="3">
    <source>
        <dbReference type="EMBL" id="TXN36878.1"/>
    </source>
</evidence>
<dbReference type="InterPro" id="IPR001322">
    <property type="entry name" value="Lamin_tail_dom"/>
</dbReference>
<proteinExistence type="predicted"/>
<sequence length="515" mass="54288">MKKYLFISALLLTAWSCSEDDINDIPDDAPAPPPEEPTGQASVVLNEVAYLNGSVEIFNNGDVNVDLSDYFLCLGPGTYRRIGDLELQGNVDLAPDEYLVINYNMPSAAGGLGLYINNTDFTSASTIADFVQWGDAGSARENVAAAAGIWTTGDFIPVVGSTDNSIAYDGTGNAASDWTETTTPTLGSENSTTAPEPTASIVLNEVGYLNNDIELYNNGDIAVDVSDYFLCLGPGTYRKIGDLTVVGNLNLEPGDFLSIAYDMPNAEGGIGLYANNLGFGDAANIRDFVQWGAADSPRENVAVEAGIWTAGEYVMVVGNADNSIAYDGQGNSATDWSETTTTTFGESNTFTAPEIRSIVINEVEYLVDDQIELYNNGNQTVDLSTYWMCFGPGQYFRIGDVAMTTVVSGSTNLAPGEFLVISPATLEAPDDAGGLGLYANNSGFGDAENIRSFVQWGASGNARESVAVEAGIWDAGGFVPNVASGSSISYDGEGKTSSDWGEDDSPTLGEGNSAL</sequence>
<feature type="domain" description="LTD" evidence="2">
    <location>
        <begin position="346"/>
        <end position="458"/>
    </location>
</feature>
<dbReference type="AlphaFoldDB" id="A0A5C8V7W1"/>
<gene>
    <name evidence="3" type="ORF">FVB32_00910</name>
</gene>
<feature type="compositionally biased region" description="Polar residues" evidence="1">
    <location>
        <begin position="490"/>
        <end position="499"/>
    </location>
</feature>
<evidence type="ECO:0000313" key="4">
    <source>
        <dbReference type="Proteomes" id="UP000321456"/>
    </source>
</evidence>
<organism evidence="3 4">
    <name type="scientific">Flagellimonas hymeniacidonis</name>
    <dbReference type="NCBI Taxonomy" id="2603628"/>
    <lineage>
        <taxon>Bacteria</taxon>
        <taxon>Pseudomonadati</taxon>
        <taxon>Bacteroidota</taxon>
        <taxon>Flavobacteriia</taxon>
        <taxon>Flavobacteriales</taxon>
        <taxon>Flavobacteriaceae</taxon>
        <taxon>Flagellimonas</taxon>
    </lineage>
</organism>
<reference evidence="3 4" key="1">
    <citation type="submission" date="2019-08" db="EMBL/GenBank/DDBJ databases">
        <title>Professor.</title>
        <authorList>
            <person name="Park J.S."/>
        </authorList>
    </citation>
    <scope>NUCLEOTIDE SEQUENCE [LARGE SCALE GENOMIC DNA]</scope>
    <source>
        <strain evidence="3 4">176CP5-101</strain>
    </source>
</reference>
<feature type="region of interest" description="Disordered" evidence="1">
    <location>
        <begin position="490"/>
        <end position="515"/>
    </location>
</feature>
<keyword evidence="4" id="KW-1185">Reference proteome</keyword>
<protein>
    <submittedName>
        <fullName evidence="3">Lamin tail domain-containing protein</fullName>
    </submittedName>
</protein>
<evidence type="ECO:0000259" key="2">
    <source>
        <dbReference type="PROSITE" id="PS51841"/>
    </source>
</evidence>
<dbReference type="SUPFAM" id="SSF74853">
    <property type="entry name" value="Lamin A/C globular tail domain"/>
    <property type="match status" value="1"/>
</dbReference>
<evidence type="ECO:0000256" key="1">
    <source>
        <dbReference type="SAM" id="MobiDB-lite"/>
    </source>
</evidence>
<name>A0A5C8V7W1_9FLAO</name>
<accession>A0A5C8V7W1</accession>
<dbReference type="EMBL" id="VRUR01000001">
    <property type="protein sequence ID" value="TXN36878.1"/>
    <property type="molecule type" value="Genomic_DNA"/>
</dbReference>
<dbReference type="PROSITE" id="PS51841">
    <property type="entry name" value="LTD"/>
    <property type="match status" value="1"/>
</dbReference>
<comment type="caution">
    <text evidence="3">The sequence shown here is derived from an EMBL/GenBank/DDBJ whole genome shotgun (WGS) entry which is preliminary data.</text>
</comment>
<dbReference type="InterPro" id="IPR036415">
    <property type="entry name" value="Lamin_tail_dom_sf"/>
</dbReference>
<dbReference type="RefSeq" id="WP_147740711.1">
    <property type="nucleotide sequence ID" value="NZ_VRUR01000001.1"/>
</dbReference>
<dbReference type="Proteomes" id="UP000321456">
    <property type="component" value="Unassembled WGS sequence"/>
</dbReference>
<feature type="compositionally biased region" description="Polar residues" evidence="1">
    <location>
        <begin position="173"/>
        <end position="195"/>
    </location>
</feature>
<feature type="region of interest" description="Disordered" evidence="1">
    <location>
        <begin position="172"/>
        <end position="195"/>
    </location>
</feature>